<feature type="domain" description="N-acetyltransferase" evidence="1">
    <location>
        <begin position="1"/>
        <end position="153"/>
    </location>
</feature>
<reference evidence="2 3" key="1">
    <citation type="submission" date="2016-02" db="EMBL/GenBank/DDBJ databases">
        <title>Draft genome sequence of Acidibacillus ferrooxidans SLC66.</title>
        <authorList>
            <person name="Oliveira G."/>
            <person name="Nancucheo I."/>
            <person name="Dall'Agnol H."/>
            <person name="Johnson B."/>
            <person name="Oliveira R."/>
            <person name="Nunes G.L."/>
            <person name="Tzotzos G."/>
            <person name="Orellana S.C."/>
            <person name="Salim A.C."/>
            <person name="Araujo F.M."/>
        </authorList>
    </citation>
    <scope>NUCLEOTIDE SEQUENCE [LARGE SCALE GENOMIC DNA]</scope>
    <source>
        <strain evidence="2 3">SLC66</strain>
    </source>
</reference>
<dbReference type="AlphaFoldDB" id="A0A853K8Y7"/>
<dbReference type="EMBL" id="LSUQ01000059">
    <property type="protein sequence ID" value="OAG92861.1"/>
    <property type="molecule type" value="Genomic_DNA"/>
</dbReference>
<dbReference type="GO" id="GO:0016747">
    <property type="term" value="F:acyltransferase activity, transferring groups other than amino-acyl groups"/>
    <property type="evidence" value="ECO:0007669"/>
    <property type="project" value="InterPro"/>
</dbReference>
<sequence>MEVVHATMDDITEWLKLAAEVEYLFGSMVSDQNFVKGLEKTIGRNSAYCVRLNGGPPGSPLLGGLLWSSNPPTYKIGWLSVSFKARKQGVATELLNYVFRLVKTPAEVVVTTFGDNVIEGRPARMLYKKFGFVPLDEPLPNGPEGVSRQKFKRILTS</sequence>
<evidence type="ECO:0000313" key="2">
    <source>
        <dbReference type="EMBL" id="OAG92861.1"/>
    </source>
</evidence>
<organism evidence="2 3">
    <name type="scientific">Ferroacidibacillus organovorans</name>
    <dbReference type="NCBI Taxonomy" id="1765683"/>
    <lineage>
        <taxon>Bacteria</taxon>
        <taxon>Bacillati</taxon>
        <taxon>Bacillota</taxon>
        <taxon>Bacilli</taxon>
        <taxon>Bacillales</taxon>
        <taxon>Alicyclobacillaceae</taxon>
        <taxon>Ferroacidibacillus</taxon>
    </lineage>
</organism>
<dbReference type="SUPFAM" id="SSF55729">
    <property type="entry name" value="Acyl-CoA N-acyltransferases (Nat)"/>
    <property type="match status" value="1"/>
</dbReference>
<comment type="caution">
    <text evidence="2">The sequence shown here is derived from an EMBL/GenBank/DDBJ whole genome shotgun (WGS) entry which is preliminary data.</text>
</comment>
<name>A0A853K8Y7_9BACL</name>
<dbReference type="PROSITE" id="PS51186">
    <property type="entry name" value="GNAT"/>
    <property type="match status" value="1"/>
</dbReference>
<accession>A0A853K8Y7</accession>
<proteinExistence type="predicted"/>
<dbReference type="InterPro" id="IPR016181">
    <property type="entry name" value="Acyl_CoA_acyltransferase"/>
</dbReference>
<dbReference type="OrthoDB" id="8365150at2"/>
<dbReference type="InterPro" id="IPR000182">
    <property type="entry name" value="GNAT_dom"/>
</dbReference>
<evidence type="ECO:0000259" key="1">
    <source>
        <dbReference type="PROSITE" id="PS51186"/>
    </source>
</evidence>
<dbReference type="Proteomes" id="UP000077421">
    <property type="component" value="Unassembled WGS sequence"/>
</dbReference>
<dbReference type="Gene3D" id="3.40.630.30">
    <property type="match status" value="1"/>
</dbReference>
<dbReference type="Pfam" id="PF13508">
    <property type="entry name" value="Acetyltransf_7"/>
    <property type="match status" value="1"/>
</dbReference>
<evidence type="ECO:0000313" key="3">
    <source>
        <dbReference type="Proteomes" id="UP000077421"/>
    </source>
</evidence>
<protein>
    <recommendedName>
        <fullName evidence="1">N-acetyltransferase domain-containing protein</fullName>
    </recommendedName>
</protein>
<gene>
    <name evidence="2" type="ORF">AYW79_13045</name>
</gene>